<dbReference type="Gene3D" id="2.80.10.50">
    <property type="match status" value="1"/>
</dbReference>
<feature type="domain" description="Alpha-L-arabinofuranosidase B arabinose-binding" evidence="2">
    <location>
        <begin position="273"/>
        <end position="331"/>
    </location>
</feature>
<name>A0A2T0KFB5_9ACTN</name>
<dbReference type="InterPro" id="IPR050727">
    <property type="entry name" value="GH43_arabinanases"/>
</dbReference>
<dbReference type="OrthoDB" id="9758923at2"/>
<dbReference type="SUPFAM" id="SSF110221">
    <property type="entry name" value="AbfB domain"/>
    <property type="match status" value="1"/>
</dbReference>
<organism evidence="3 4">
    <name type="scientific">Actinoplanes italicus</name>
    <dbReference type="NCBI Taxonomy" id="113567"/>
    <lineage>
        <taxon>Bacteria</taxon>
        <taxon>Bacillati</taxon>
        <taxon>Actinomycetota</taxon>
        <taxon>Actinomycetes</taxon>
        <taxon>Micromonosporales</taxon>
        <taxon>Micromonosporaceae</taxon>
        <taxon>Actinoplanes</taxon>
    </lineage>
</organism>
<dbReference type="Proteomes" id="UP000239415">
    <property type="component" value="Unassembled WGS sequence"/>
</dbReference>
<evidence type="ECO:0000313" key="3">
    <source>
        <dbReference type="EMBL" id="PRX22051.1"/>
    </source>
</evidence>
<dbReference type="InterPro" id="IPR036195">
    <property type="entry name" value="AbfB_ABD_sf"/>
</dbReference>
<dbReference type="Pfam" id="PF05270">
    <property type="entry name" value="AbfB"/>
    <property type="match status" value="2"/>
</dbReference>
<feature type="compositionally biased region" description="Polar residues" evidence="1">
    <location>
        <begin position="50"/>
        <end position="65"/>
    </location>
</feature>
<comment type="caution">
    <text evidence="3">The sequence shown here is derived from an EMBL/GenBank/DDBJ whole genome shotgun (WGS) entry which is preliminary data.</text>
</comment>
<protein>
    <submittedName>
        <fullName evidence="3">Alpha-L-arabinofuranosidase B-like protein</fullName>
    </submittedName>
</protein>
<dbReference type="CDD" id="cd23399">
    <property type="entry name" value="beta-trefoil_ABD_ABFB"/>
    <property type="match status" value="1"/>
</dbReference>
<gene>
    <name evidence="3" type="ORF">CLV67_105228</name>
</gene>
<sequence>MMPRRSSTLDADGAATTAYAFVYFTETPNQSGASYGLHLAVSRDGLHWSPLNQNQPVTTPTSGQQGLRDPFVHRKQDGTFVVAATDLKGLDLGRNSQYLHIWDSADLASFTGYRHVRMHTMNTHTWAPTIFWDAGRRRYGIAYSAAGGGRDVLMVNYTGDFRTVSTPQVLFDPGFPVLDGDIVVDGGTTYLFYKNLADGNTYGARSPTGAPGSFTTYTTGLRQGNAMEAPLLVKRNDGTGWWLWGDGFSLVGNELHAWAGSSVDGSAWTLLNQRDYTPPLNAKHGSIVGITDAEYDAMTARWGLPAWTRLKSWNFPDRYVRHYNGSIRLDAYPFDPHQDQLWRTVPGLAGSGGVSFESINRPGHYLRRSGVQTRLDPDDGTAAFRADATFIRSTGLADPGGTSLRSYNLPTHYLRHSGYVLRLDPLGATLNSTDRHDATFRFVS</sequence>
<evidence type="ECO:0000256" key="1">
    <source>
        <dbReference type="SAM" id="MobiDB-lite"/>
    </source>
</evidence>
<dbReference type="AlphaFoldDB" id="A0A2T0KFB5"/>
<accession>A0A2T0KFB5</accession>
<dbReference type="PANTHER" id="PTHR43301:SF3">
    <property type="entry name" value="ARABINAN ENDO-1,5-ALPHA-L-ARABINOSIDASE A-RELATED"/>
    <property type="match status" value="1"/>
</dbReference>
<dbReference type="PANTHER" id="PTHR43301">
    <property type="entry name" value="ARABINAN ENDO-1,5-ALPHA-L-ARABINOSIDASE"/>
    <property type="match status" value="1"/>
</dbReference>
<dbReference type="InterPro" id="IPR007934">
    <property type="entry name" value="AbfB_ABD"/>
</dbReference>
<evidence type="ECO:0000313" key="4">
    <source>
        <dbReference type="Proteomes" id="UP000239415"/>
    </source>
</evidence>
<dbReference type="EMBL" id="PVMZ01000005">
    <property type="protein sequence ID" value="PRX22051.1"/>
    <property type="molecule type" value="Genomic_DNA"/>
</dbReference>
<dbReference type="GO" id="GO:0046556">
    <property type="term" value="F:alpha-L-arabinofuranosidase activity"/>
    <property type="evidence" value="ECO:0007669"/>
    <property type="project" value="InterPro"/>
</dbReference>
<reference evidence="3 4" key="1">
    <citation type="submission" date="2018-03" db="EMBL/GenBank/DDBJ databases">
        <title>Genomic Encyclopedia of Archaeal and Bacterial Type Strains, Phase II (KMG-II): from individual species to whole genera.</title>
        <authorList>
            <person name="Goeker M."/>
        </authorList>
    </citation>
    <scope>NUCLEOTIDE SEQUENCE [LARGE SCALE GENOMIC DNA]</scope>
    <source>
        <strain evidence="3 4">DSM 43146</strain>
    </source>
</reference>
<dbReference type="CDD" id="cd08983">
    <property type="entry name" value="GH43_Bt3655-like"/>
    <property type="match status" value="1"/>
</dbReference>
<dbReference type="SUPFAM" id="SSF75005">
    <property type="entry name" value="Arabinanase/levansucrase/invertase"/>
    <property type="match status" value="1"/>
</dbReference>
<evidence type="ECO:0000259" key="2">
    <source>
        <dbReference type="Pfam" id="PF05270"/>
    </source>
</evidence>
<dbReference type="Gene3D" id="2.115.10.20">
    <property type="entry name" value="Glycosyl hydrolase domain, family 43"/>
    <property type="match status" value="1"/>
</dbReference>
<feature type="domain" description="Alpha-L-arabinofuranosidase B arabinose-binding" evidence="2">
    <location>
        <begin position="334"/>
        <end position="441"/>
    </location>
</feature>
<proteinExistence type="predicted"/>
<dbReference type="RefSeq" id="WP_106318654.1">
    <property type="nucleotide sequence ID" value="NZ_BOMO01000034.1"/>
</dbReference>
<feature type="region of interest" description="Disordered" evidence="1">
    <location>
        <begin position="50"/>
        <end position="69"/>
    </location>
</feature>
<dbReference type="InterPro" id="IPR023296">
    <property type="entry name" value="Glyco_hydro_beta-prop_sf"/>
</dbReference>
<keyword evidence="4" id="KW-1185">Reference proteome</keyword>
<dbReference type="GO" id="GO:0046373">
    <property type="term" value="P:L-arabinose metabolic process"/>
    <property type="evidence" value="ECO:0007669"/>
    <property type="project" value="InterPro"/>
</dbReference>